<dbReference type="EMBL" id="ACEQ02000010">
    <property type="protein sequence ID" value="EEZ75930.1"/>
    <property type="molecule type" value="Genomic_DNA"/>
</dbReference>
<dbReference type="Proteomes" id="UP000003843">
    <property type="component" value="Unassembled WGS sequence"/>
</dbReference>
<reference evidence="1 2" key="1">
    <citation type="submission" date="2009-10" db="EMBL/GenBank/DDBJ databases">
        <authorList>
            <person name="Weinstock G."/>
            <person name="Sodergren E."/>
            <person name="Clifton S."/>
            <person name="Fulton L."/>
            <person name="Fulton B."/>
            <person name="Courtney L."/>
            <person name="Fronick C."/>
            <person name="Harrison M."/>
            <person name="Strong C."/>
            <person name="Farmer C."/>
            <person name="Delahaunty K."/>
            <person name="Markovic C."/>
            <person name="Hall O."/>
            <person name="Minx P."/>
            <person name="Tomlinson C."/>
            <person name="Mitreva M."/>
            <person name="Nelson J."/>
            <person name="Hou S."/>
            <person name="Wollam A."/>
            <person name="Pepin K.H."/>
            <person name="Johnson M."/>
            <person name="Bhonagiri V."/>
            <person name="Nash W.E."/>
            <person name="Warren W."/>
            <person name="Chinwalla A."/>
            <person name="Mardis E.R."/>
            <person name="Wilson R.K."/>
        </authorList>
    </citation>
    <scope>NUCLEOTIDE SEQUENCE [LARGE SCALE GENOMIC DNA]</scope>
    <source>
        <strain evidence="1 2">ATCC 23970</strain>
    </source>
</reference>
<evidence type="ECO:0000313" key="1">
    <source>
        <dbReference type="EMBL" id="EEZ75930.1"/>
    </source>
</evidence>
<name>D0W8Z7_NEILA</name>
<dbReference type="AlphaFoldDB" id="D0W8Z7"/>
<gene>
    <name evidence="1" type="ORF">NEILACOT_04002</name>
</gene>
<protein>
    <submittedName>
        <fullName evidence="1">Uncharacterized protein</fullName>
    </submittedName>
</protein>
<evidence type="ECO:0000313" key="2">
    <source>
        <dbReference type="Proteomes" id="UP000003843"/>
    </source>
</evidence>
<sequence>MVQVVAGGVFMQGMEMGNQFAVWQDNFQSDDQIAHRAVTQYVQSAGIAGDIAADLARAFAGETEREQPAGSFCRLLYGFKDAARFDGHTVVRQVDIADFVELGKVQQYAVFRYCRAAQTGIAALRRNRNAVFVTKTHNGLHAFDAARLQNDVWCRRKAVALIF</sequence>
<organism evidence="1 2">
    <name type="scientific">Neisseria lactamica ATCC 23970</name>
    <dbReference type="NCBI Taxonomy" id="546265"/>
    <lineage>
        <taxon>Bacteria</taxon>
        <taxon>Pseudomonadati</taxon>
        <taxon>Pseudomonadota</taxon>
        <taxon>Betaproteobacteria</taxon>
        <taxon>Neisseriales</taxon>
        <taxon>Neisseriaceae</taxon>
        <taxon>Neisseria</taxon>
    </lineage>
</organism>
<accession>D0W8Z7</accession>
<proteinExistence type="predicted"/>
<comment type="caution">
    <text evidence="1">The sequence shown here is derived from an EMBL/GenBank/DDBJ whole genome shotgun (WGS) entry which is preliminary data.</text>
</comment>